<accession>A0A8D3C9C9</accession>
<evidence type="ECO:0000256" key="9">
    <source>
        <dbReference type="ARBA" id="ARBA00022737"/>
    </source>
</evidence>
<feature type="compositionally biased region" description="Acidic residues" evidence="15">
    <location>
        <begin position="255"/>
        <end position="287"/>
    </location>
</feature>
<dbReference type="GO" id="GO:0061630">
    <property type="term" value="F:ubiquitin protein ligase activity"/>
    <property type="evidence" value="ECO:0007669"/>
    <property type="project" value="TreeGrafter"/>
</dbReference>
<keyword evidence="11" id="KW-0862">Zinc</keyword>
<dbReference type="InterPro" id="IPR051728">
    <property type="entry name" value="RING-FYVE_E3_ubiquitin-ligase"/>
</dbReference>
<dbReference type="Pfam" id="PF23632">
    <property type="entry name" value="SAP_RNF34_RFFL"/>
    <property type="match status" value="1"/>
</dbReference>
<sequence>MSSLCASLAEADQWITTQVIMTKHQRLGNNRRHILSSLTSPSHPVSSVCSKEPWLPSRHLCSLSLARLVLGKHVRLILSGWALAVTSQAEYSDLKAGASSMWASCCGLLNEVMGTGTVRAQQPGFGAGAGPFRFAPSAGYSTYPPTSSGSAGQLCKACGLAFSVFRRKHICCDCRKSFCALCSVLQENLRCCTTCHLLRGTAFQRPRLMQLRVKDLRQYLLLRNIPTDTCREKEDLVDLVLCHQGARETQRAVLEEDDEEEEDEDEEEEDTHEEEEEEEEEEGGDDTDSLHSHAASPRSATRSASEQSVLSASQGDVLSPSDSSGTTSQEHEDTPTASLLNLEPTENIIEVSPATQRRIRASLSDLDNEAAIENLSVRQLKEILARNFVNYSGCCEKWELLERVHRLYRENEQNRKSMENVSITAVVAYPPPLCNSGVGDGVKAQLAADENLCRICMDAIIDCVLLECGHMVTCTKCGKRMSECPICRQYVVRAVHVFKS</sequence>
<evidence type="ECO:0000256" key="7">
    <source>
        <dbReference type="ARBA" id="ARBA00022703"/>
    </source>
</evidence>
<keyword evidence="13" id="KW-0472">Membrane</keyword>
<dbReference type="Gene3D" id="1.10.720.140">
    <property type="match status" value="1"/>
</dbReference>
<keyword evidence="8" id="KW-0479">Metal-binding</keyword>
<evidence type="ECO:0000256" key="2">
    <source>
        <dbReference type="ARBA" id="ARBA00004514"/>
    </source>
</evidence>
<keyword evidence="3" id="KW-1003">Cell membrane</keyword>
<dbReference type="InterPro" id="IPR011011">
    <property type="entry name" value="Znf_FYVE_PHD"/>
</dbReference>
<evidence type="ECO:0000313" key="18">
    <source>
        <dbReference type="Proteomes" id="UP000694558"/>
    </source>
</evidence>
<name>A0A8D3C9C9_SCOMX</name>
<dbReference type="GO" id="GO:0070936">
    <property type="term" value="P:protein K48-linked ubiquitination"/>
    <property type="evidence" value="ECO:0007669"/>
    <property type="project" value="TreeGrafter"/>
</dbReference>
<keyword evidence="7" id="KW-0053">Apoptosis</keyword>
<dbReference type="Proteomes" id="UP000694558">
    <property type="component" value="Chromosome 16"/>
</dbReference>
<evidence type="ECO:0000256" key="13">
    <source>
        <dbReference type="ARBA" id="ARBA00023136"/>
    </source>
</evidence>
<dbReference type="GeneTree" id="ENSGT00390000012719"/>
<feature type="domain" description="RING-type" evidence="16">
    <location>
        <begin position="453"/>
        <end position="488"/>
    </location>
</feature>
<dbReference type="SUPFAM" id="SSF57850">
    <property type="entry name" value="RING/U-box"/>
    <property type="match status" value="1"/>
</dbReference>
<evidence type="ECO:0000256" key="8">
    <source>
        <dbReference type="ARBA" id="ARBA00022723"/>
    </source>
</evidence>
<dbReference type="Pfam" id="PF22968">
    <property type="entry name" value="RNF34L-like_3rd"/>
    <property type="match status" value="1"/>
</dbReference>
<evidence type="ECO:0000259" key="16">
    <source>
        <dbReference type="PROSITE" id="PS50089"/>
    </source>
</evidence>
<dbReference type="Gene3D" id="3.30.40.10">
    <property type="entry name" value="Zinc/RING finger domain, C3HC4 (zinc finger)"/>
    <property type="match status" value="1"/>
</dbReference>
<dbReference type="PANTHER" id="PTHR14879:SF17">
    <property type="entry name" value="E3 UBIQUITIN-PROTEIN LIGASE RNF34"/>
    <property type="match status" value="1"/>
</dbReference>
<gene>
    <name evidence="17" type="primary">RNF34</name>
</gene>
<evidence type="ECO:0000313" key="17">
    <source>
        <dbReference type="Ensembl" id="ENSSMAP00000043887.1"/>
    </source>
</evidence>
<dbReference type="GO" id="GO:0005829">
    <property type="term" value="C:cytosol"/>
    <property type="evidence" value="ECO:0007669"/>
    <property type="project" value="UniProtKB-SubCell"/>
</dbReference>
<keyword evidence="12" id="KW-0832">Ubl conjugation</keyword>
<reference evidence="17" key="1">
    <citation type="submission" date="2023-05" db="EMBL/GenBank/DDBJ databases">
        <title>High-quality long-read genome of Scophthalmus maximus.</title>
        <authorList>
            <person name="Lien S."/>
            <person name="Martinez P."/>
        </authorList>
    </citation>
    <scope>NUCLEOTIDE SEQUENCE [LARGE SCALE GENOMIC DNA]</scope>
</reference>
<dbReference type="GO" id="GO:0043161">
    <property type="term" value="P:proteasome-mediated ubiquitin-dependent protein catabolic process"/>
    <property type="evidence" value="ECO:0007669"/>
    <property type="project" value="TreeGrafter"/>
</dbReference>
<dbReference type="FunFam" id="1.10.720.140:FF:000001">
    <property type="entry name" value="E3 ubiquitin-protein ligase RNF34 isoform X1"/>
    <property type="match status" value="1"/>
</dbReference>
<organism evidence="17 18">
    <name type="scientific">Scophthalmus maximus</name>
    <name type="common">Turbot</name>
    <name type="synonym">Psetta maxima</name>
    <dbReference type="NCBI Taxonomy" id="52904"/>
    <lineage>
        <taxon>Eukaryota</taxon>
        <taxon>Metazoa</taxon>
        <taxon>Chordata</taxon>
        <taxon>Craniata</taxon>
        <taxon>Vertebrata</taxon>
        <taxon>Euteleostomi</taxon>
        <taxon>Actinopterygii</taxon>
        <taxon>Neopterygii</taxon>
        <taxon>Teleostei</taxon>
        <taxon>Neoteleostei</taxon>
        <taxon>Acanthomorphata</taxon>
        <taxon>Carangaria</taxon>
        <taxon>Pleuronectiformes</taxon>
        <taxon>Pleuronectoidei</taxon>
        <taxon>Scophthalmidae</taxon>
        <taxon>Scophthalmus</taxon>
    </lineage>
</organism>
<protein>
    <submittedName>
        <fullName evidence="17">Ring finger protein 34b</fullName>
    </submittedName>
</protein>
<evidence type="ECO:0000256" key="14">
    <source>
        <dbReference type="PROSITE-ProRule" id="PRU00175"/>
    </source>
</evidence>
<dbReference type="Pfam" id="PF13920">
    <property type="entry name" value="zf-C3HC4_3"/>
    <property type="match status" value="1"/>
</dbReference>
<dbReference type="GO" id="GO:0006915">
    <property type="term" value="P:apoptotic process"/>
    <property type="evidence" value="ECO:0007669"/>
    <property type="project" value="UniProtKB-KW"/>
</dbReference>
<keyword evidence="4" id="KW-0963">Cytoplasm</keyword>
<reference evidence="17" key="2">
    <citation type="submission" date="2025-08" db="UniProtKB">
        <authorList>
            <consortium name="Ensembl"/>
        </authorList>
    </citation>
    <scope>IDENTIFICATION</scope>
</reference>
<evidence type="ECO:0000256" key="3">
    <source>
        <dbReference type="ARBA" id="ARBA00022475"/>
    </source>
</evidence>
<dbReference type="PANTHER" id="PTHR14879">
    <property type="entry name" value="CASPASE REGULATOR, RING FINGER DOMAIN-CONTAINING"/>
    <property type="match status" value="1"/>
</dbReference>
<feature type="compositionally biased region" description="Polar residues" evidence="15">
    <location>
        <begin position="306"/>
        <end position="328"/>
    </location>
</feature>
<dbReference type="InterPro" id="IPR013083">
    <property type="entry name" value="Znf_RING/FYVE/PHD"/>
</dbReference>
<dbReference type="GO" id="GO:0005886">
    <property type="term" value="C:plasma membrane"/>
    <property type="evidence" value="ECO:0007669"/>
    <property type="project" value="UniProtKB-SubCell"/>
</dbReference>
<dbReference type="SMART" id="SM00184">
    <property type="entry name" value="RING"/>
    <property type="match status" value="1"/>
</dbReference>
<keyword evidence="5" id="KW-0597">Phosphoprotein</keyword>
<dbReference type="GO" id="GO:1902042">
    <property type="term" value="P:negative regulation of extrinsic apoptotic signaling pathway via death domain receptors"/>
    <property type="evidence" value="ECO:0007669"/>
    <property type="project" value="TreeGrafter"/>
</dbReference>
<evidence type="ECO:0000256" key="15">
    <source>
        <dbReference type="SAM" id="MobiDB-lite"/>
    </source>
</evidence>
<dbReference type="FunFam" id="3.30.40.10:FF:000110">
    <property type="entry name" value="E3 ubiquitin-protein ligase RNF34 isoform X1"/>
    <property type="match status" value="1"/>
</dbReference>
<evidence type="ECO:0000256" key="6">
    <source>
        <dbReference type="ARBA" id="ARBA00022679"/>
    </source>
</evidence>
<proteinExistence type="predicted"/>
<dbReference type="SUPFAM" id="SSF57903">
    <property type="entry name" value="FYVE/PHD zinc finger"/>
    <property type="match status" value="1"/>
</dbReference>
<evidence type="ECO:0000256" key="11">
    <source>
        <dbReference type="ARBA" id="ARBA00022833"/>
    </source>
</evidence>
<comment type="subcellular location">
    <subcellularLocation>
        <location evidence="1">Cell membrane</location>
        <topology evidence="1">Peripheral membrane protein</topology>
    </subcellularLocation>
    <subcellularLocation>
        <location evidence="2">Cytoplasm</location>
        <location evidence="2">Cytosol</location>
    </subcellularLocation>
</comment>
<dbReference type="InterPro" id="IPR057299">
    <property type="entry name" value="RNF34_RFFL_SAP"/>
</dbReference>
<keyword evidence="6" id="KW-0808">Transferase</keyword>
<keyword evidence="9" id="KW-0677">Repeat</keyword>
<keyword evidence="10 14" id="KW-0863">Zinc-finger</keyword>
<evidence type="ECO:0000256" key="4">
    <source>
        <dbReference type="ARBA" id="ARBA00022490"/>
    </source>
</evidence>
<dbReference type="CDD" id="cd16706">
    <property type="entry name" value="RING-HC_CARP1"/>
    <property type="match status" value="1"/>
</dbReference>
<dbReference type="Ensembl" id="ENSSMAT00000066281.1">
    <property type="protein sequence ID" value="ENSSMAP00000043887.1"/>
    <property type="gene ID" value="ENSSMAG00000001142.2"/>
</dbReference>
<evidence type="ECO:0000256" key="12">
    <source>
        <dbReference type="ARBA" id="ARBA00022843"/>
    </source>
</evidence>
<evidence type="ECO:0000256" key="1">
    <source>
        <dbReference type="ARBA" id="ARBA00004202"/>
    </source>
</evidence>
<feature type="compositionally biased region" description="Low complexity" evidence="15">
    <location>
        <begin position="292"/>
        <end position="305"/>
    </location>
</feature>
<evidence type="ECO:0000256" key="5">
    <source>
        <dbReference type="ARBA" id="ARBA00022553"/>
    </source>
</evidence>
<evidence type="ECO:0000256" key="10">
    <source>
        <dbReference type="ARBA" id="ARBA00022771"/>
    </source>
</evidence>
<dbReference type="GO" id="GO:0008270">
    <property type="term" value="F:zinc ion binding"/>
    <property type="evidence" value="ECO:0007669"/>
    <property type="project" value="UniProtKB-KW"/>
</dbReference>
<dbReference type="InterPro" id="IPR055111">
    <property type="entry name" value="RNF34_RFFL_HeH"/>
</dbReference>
<dbReference type="InterPro" id="IPR001841">
    <property type="entry name" value="Znf_RING"/>
</dbReference>
<dbReference type="AlphaFoldDB" id="A0A8D3C9C9"/>
<feature type="region of interest" description="Disordered" evidence="15">
    <location>
        <begin position="250"/>
        <end position="353"/>
    </location>
</feature>
<dbReference type="PROSITE" id="PS50089">
    <property type="entry name" value="ZF_RING_2"/>
    <property type="match status" value="1"/>
</dbReference>